<evidence type="ECO:0000313" key="6">
    <source>
        <dbReference type="EMBL" id="BBY58373.1"/>
    </source>
</evidence>
<evidence type="ECO:0000256" key="1">
    <source>
        <dbReference type="ARBA" id="ARBA00010923"/>
    </source>
</evidence>
<dbReference type="EMBL" id="AP022595">
    <property type="protein sequence ID" value="BBY58373.1"/>
    <property type="molecule type" value="Genomic_DNA"/>
</dbReference>
<gene>
    <name evidence="6" type="ORF">MSAR_15090</name>
</gene>
<dbReference type="KEGG" id="msar:MSAR_15090"/>
<feature type="domain" description="Type I restriction modification DNA specificity" evidence="5">
    <location>
        <begin position="214"/>
        <end position="377"/>
    </location>
</feature>
<dbReference type="RefSeq" id="WP_163695856.1">
    <property type="nucleotide sequence ID" value="NZ_AP022595.1"/>
</dbReference>
<dbReference type="SUPFAM" id="SSF116734">
    <property type="entry name" value="DNA methylase specificity domain"/>
    <property type="match status" value="2"/>
</dbReference>
<dbReference type="InterPro" id="IPR051212">
    <property type="entry name" value="Type-I_RE_S_subunit"/>
</dbReference>
<dbReference type="Pfam" id="PF01420">
    <property type="entry name" value="Methylase_S"/>
    <property type="match status" value="2"/>
</dbReference>
<dbReference type="REBASE" id="374427">
    <property type="entry name" value="S.Msa30395ORF15100P"/>
</dbReference>
<evidence type="ECO:0000256" key="3">
    <source>
        <dbReference type="ARBA" id="ARBA00023125"/>
    </source>
</evidence>
<sequence length="419" mass="46579">MSEIAPWTHTQRLGWERRRVRTLGSTASGSGFPPALQGRNNLEIPFYKVKHLGQASATGCLAEADDSIEIETATTLGATVFPAGTLVYAKVGAALMLGRVRTLPRPACIDNNMAGLIPDPDAGVDERFLFWALSQIKFDYLVNPGAVPSLSDRNLLDYPLLVPPLSEQRFIADYLDRETARIDTLIEEQRRLIDMLQERRRSVISGALAPREGWRTGRIKHLGSTCLGKMLDAGRADRDGDRLRPYVRAADVLANGTVNLADLNEMPFSDAEMRHFDLRAEDILLIEGGATVGRPGFLYDDADGIAFQKTVNRLRASTSMSARFCYWVLLRLYESGYYLSHFSAVSFVHLTGEKLREIKFAFPELAEQRTIAAYIDEETSKVDALIAETVRFIDLARERRAALITAAVTGQIEVRNEVA</sequence>
<dbReference type="PANTHER" id="PTHR43140:SF1">
    <property type="entry name" value="TYPE I RESTRICTION ENZYME ECOKI SPECIFICITY SUBUNIT"/>
    <property type="match status" value="1"/>
</dbReference>
<dbReference type="InterPro" id="IPR044946">
    <property type="entry name" value="Restrct_endonuc_typeI_TRD_sf"/>
</dbReference>
<reference evidence="6 7" key="1">
    <citation type="journal article" date="2019" name="Emerg. Microbes Infect.">
        <title>Comprehensive subspecies identification of 175 nontuberculous mycobacteria species based on 7547 genomic profiles.</title>
        <authorList>
            <person name="Matsumoto Y."/>
            <person name="Kinjo T."/>
            <person name="Motooka D."/>
            <person name="Nabeya D."/>
            <person name="Jung N."/>
            <person name="Uechi K."/>
            <person name="Horii T."/>
            <person name="Iida T."/>
            <person name="Fujita J."/>
            <person name="Nakamura S."/>
        </authorList>
    </citation>
    <scope>NUCLEOTIDE SEQUENCE [LARGE SCALE GENOMIC DNA]</scope>
    <source>
        <strain evidence="6 7">JCM 30395</strain>
    </source>
</reference>
<keyword evidence="3" id="KW-0238">DNA-binding</keyword>
<dbReference type="InterPro" id="IPR000055">
    <property type="entry name" value="Restrct_endonuc_typeI_TRD"/>
</dbReference>
<accession>A0A7I7SNQ1</accession>
<comment type="subunit">
    <text evidence="4">The methyltransferase is composed of M and S polypeptides.</text>
</comment>
<dbReference type="AlphaFoldDB" id="A0A7I7SNQ1"/>
<organism evidence="6 7">
    <name type="scientific">Mycolicibacterium sarraceniae</name>
    <dbReference type="NCBI Taxonomy" id="1534348"/>
    <lineage>
        <taxon>Bacteria</taxon>
        <taxon>Bacillati</taxon>
        <taxon>Actinomycetota</taxon>
        <taxon>Actinomycetes</taxon>
        <taxon>Mycobacteriales</taxon>
        <taxon>Mycobacteriaceae</taxon>
        <taxon>Mycolicibacterium</taxon>
    </lineage>
</organism>
<protein>
    <submittedName>
        <fullName evidence="6">Type I restriction-modification protein subunit S</fullName>
    </submittedName>
</protein>
<dbReference type="Proteomes" id="UP000466445">
    <property type="component" value="Chromosome"/>
</dbReference>
<proteinExistence type="inferred from homology"/>
<comment type="similarity">
    <text evidence="1">Belongs to the type-I restriction system S methylase family.</text>
</comment>
<evidence type="ECO:0000259" key="5">
    <source>
        <dbReference type="Pfam" id="PF01420"/>
    </source>
</evidence>
<feature type="domain" description="Type I restriction modification DNA specificity" evidence="5">
    <location>
        <begin position="15"/>
        <end position="185"/>
    </location>
</feature>
<dbReference type="Gene3D" id="3.90.220.20">
    <property type="entry name" value="DNA methylase specificity domains"/>
    <property type="match status" value="2"/>
</dbReference>
<dbReference type="GO" id="GO:0009307">
    <property type="term" value="P:DNA restriction-modification system"/>
    <property type="evidence" value="ECO:0007669"/>
    <property type="project" value="UniProtKB-KW"/>
</dbReference>
<keyword evidence="2" id="KW-0680">Restriction system</keyword>
<evidence type="ECO:0000313" key="7">
    <source>
        <dbReference type="Proteomes" id="UP000466445"/>
    </source>
</evidence>
<name>A0A7I7SNQ1_9MYCO</name>
<dbReference type="GO" id="GO:0003677">
    <property type="term" value="F:DNA binding"/>
    <property type="evidence" value="ECO:0007669"/>
    <property type="project" value="UniProtKB-KW"/>
</dbReference>
<evidence type="ECO:0000256" key="4">
    <source>
        <dbReference type="ARBA" id="ARBA00038652"/>
    </source>
</evidence>
<dbReference type="PANTHER" id="PTHR43140">
    <property type="entry name" value="TYPE-1 RESTRICTION ENZYME ECOKI SPECIFICITY PROTEIN"/>
    <property type="match status" value="1"/>
</dbReference>
<evidence type="ECO:0000256" key="2">
    <source>
        <dbReference type="ARBA" id="ARBA00022747"/>
    </source>
</evidence>
<keyword evidence="7" id="KW-1185">Reference proteome</keyword>